<dbReference type="STRING" id="589382.SAMN04489721_2771"/>
<evidence type="ECO:0000313" key="7">
    <source>
        <dbReference type="Proteomes" id="UP000893823"/>
    </source>
</evidence>
<dbReference type="RefSeq" id="WP_092673593.1">
    <property type="nucleotide sequence ID" value="NZ_BMDN01000001.1"/>
</dbReference>
<dbReference type="OrthoDB" id="3174977at2"/>
<dbReference type="SUPFAM" id="SSF56601">
    <property type="entry name" value="beta-lactamase/transpeptidase-like"/>
    <property type="match status" value="1"/>
</dbReference>
<keyword evidence="2" id="KW-0812">Transmembrane</keyword>
<sequence length="353" mass="37881">MATRRVAHPRIVLVIAAVAAMTGCLYGPPYDQILTGDEELLEYARETFTDAGDRVAMAVIDGDEVRTAFVSADSSTMFELGSATRLLTGLLLADAIERREVALDDEVGRYLPLGESPAAELTLRALATQHSGLPVPPRWRAGGSSSPEPDEQTSVELEELLELVASLPVDDEQRYDFNDVQAALVGHAVAEATSRDFADLLEERVLEPIGMDDTVLAESADDIPEALAQGRTDVTKEAVESTDAGAYTPAVGAIVTLDDMIALARGVMSGAMSDSAALRPIADTPWASEGIGYFWEREPRPEGDLTSLFGWSEGFCAAMVAYADDGQAAMVLRNLGETYPWDEAVALLEIVRE</sequence>
<feature type="domain" description="Beta-lactamase-related" evidence="3">
    <location>
        <begin position="55"/>
        <end position="336"/>
    </location>
</feature>
<reference evidence="6" key="2">
    <citation type="submission" date="2016-10" db="EMBL/GenBank/DDBJ databases">
        <authorList>
            <person name="Varghese N."/>
            <person name="Submissions S."/>
        </authorList>
    </citation>
    <scope>NUCLEOTIDE SEQUENCE [LARGE SCALE GENOMIC DNA]</scope>
    <source>
        <strain evidence="6">CPCC 202695</strain>
    </source>
</reference>
<dbReference type="InterPro" id="IPR012338">
    <property type="entry name" value="Beta-lactam/transpept-like"/>
</dbReference>
<keyword evidence="2" id="KW-1133">Transmembrane helix</keyword>
<name>A0A1H1YHM3_9MICO</name>
<evidence type="ECO:0000256" key="1">
    <source>
        <dbReference type="SAM" id="MobiDB-lite"/>
    </source>
</evidence>
<dbReference type="Gene3D" id="3.40.710.10">
    <property type="entry name" value="DD-peptidase/beta-lactamase superfamily"/>
    <property type="match status" value="1"/>
</dbReference>
<dbReference type="Pfam" id="PF00144">
    <property type="entry name" value="Beta-lactamase"/>
    <property type="match status" value="1"/>
</dbReference>
<dbReference type="AlphaFoldDB" id="A0A1H1YHM3"/>
<feature type="region of interest" description="Disordered" evidence="1">
    <location>
        <begin position="134"/>
        <end position="153"/>
    </location>
</feature>
<dbReference type="PROSITE" id="PS51257">
    <property type="entry name" value="PROKAR_LIPOPROTEIN"/>
    <property type="match status" value="1"/>
</dbReference>
<feature type="transmembrane region" description="Helical" evidence="2">
    <location>
        <begin position="12"/>
        <end position="30"/>
    </location>
</feature>
<protein>
    <submittedName>
        <fullName evidence="4">CubicO group peptidase (Beta-lactamase class C family)</fullName>
    </submittedName>
    <submittedName>
        <fullName evidence="5">CubicO group peptidase, beta-lactamase class C family</fullName>
    </submittedName>
</protein>
<evidence type="ECO:0000256" key="2">
    <source>
        <dbReference type="SAM" id="Phobius"/>
    </source>
</evidence>
<evidence type="ECO:0000313" key="5">
    <source>
        <dbReference type="EMBL" id="SDT20932.1"/>
    </source>
</evidence>
<dbReference type="Proteomes" id="UP000199482">
    <property type="component" value="Chromosome I"/>
</dbReference>
<accession>A0A1H1YHM3</accession>
<proteinExistence type="predicted"/>
<organism evidence="5 6">
    <name type="scientific">Agromyces flavus</name>
    <dbReference type="NCBI Taxonomy" id="589382"/>
    <lineage>
        <taxon>Bacteria</taxon>
        <taxon>Bacillati</taxon>
        <taxon>Actinomycetota</taxon>
        <taxon>Actinomycetes</taxon>
        <taxon>Micrococcales</taxon>
        <taxon>Microbacteriaceae</taxon>
        <taxon>Agromyces</taxon>
    </lineage>
</organism>
<evidence type="ECO:0000313" key="4">
    <source>
        <dbReference type="EMBL" id="MCP2366696.1"/>
    </source>
</evidence>
<dbReference type="Proteomes" id="UP000893823">
    <property type="component" value="Unassembled WGS sequence"/>
</dbReference>
<dbReference type="EMBL" id="SODL02000001">
    <property type="protein sequence ID" value="MCP2366696.1"/>
    <property type="molecule type" value="Genomic_DNA"/>
</dbReference>
<reference evidence="4" key="3">
    <citation type="submission" date="2022-06" db="EMBL/GenBank/DDBJ databases">
        <title>Genomic Encyclopedia of Type Strains, Phase III (KMG-III): the genomes of soil and plant-associated and newly described type strains.</title>
        <authorList>
            <person name="Whitman W."/>
        </authorList>
    </citation>
    <scope>NUCLEOTIDE SEQUENCE</scope>
    <source>
        <strain evidence="4">CPCC 202695</strain>
    </source>
</reference>
<dbReference type="PANTHER" id="PTHR46825:SF9">
    <property type="entry name" value="BETA-LACTAMASE-RELATED DOMAIN-CONTAINING PROTEIN"/>
    <property type="match status" value="1"/>
</dbReference>
<keyword evidence="2" id="KW-0472">Membrane</keyword>
<dbReference type="PANTHER" id="PTHR46825">
    <property type="entry name" value="D-ALANYL-D-ALANINE-CARBOXYPEPTIDASE/ENDOPEPTIDASE AMPH"/>
    <property type="match status" value="1"/>
</dbReference>
<keyword evidence="7" id="KW-1185">Reference proteome</keyword>
<dbReference type="InterPro" id="IPR050491">
    <property type="entry name" value="AmpC-like"/>
</dbReference>
<evidence type="ECO:0000313" key="6">
    <source>
        <dbReference type="Proteomes" id="UP000199482"/>
    </source>
</evidence>
<evidence type="ECO:0000259" key="3">
    <source>
        <dbReference type="Pfam" id="PF00144"/>
    </source>
</evidence>
<dbReference type="InterPro" id="IPR001466">
    <property type="entry name" value="Beta-lactam-related"/>
</dbReference>
<dbReference type="EMBL" id="LT629755">
    <property type="protein sequence ID" value="SDT20932.1"/>
    <property type="molecule type" value="Genomic_DNA"/>
</dbReference>
<reference evidence="5" key="1">
    <citation type="submission" date="2016-10" db="EMBL/GenBank/DDBJ databases">
        <authorList>
            <person name="de Groot N.N."/>
        </authorList>
    </citation>
    <scope>NUCLEOTIDE SEQUENCE [LARGE SCALE GENOMIC DNA]</scope>
    <source>
        <strain evidence="5">CPCC 202695</strain>
    </source>
</reference>
<gene>
    <name evidence="4" type="ORF">BCL57_000838</name>
    <name evidence="5" type="ORF">SAMN04489721_2771</name>
</gene>